<organism evidence="2 3">
    <name type="scientific">Lederbergia graminis</name>
    <dbReference type="NCBI Taxonomy" id="735518"/>
    <lineage>
        <taxon>Bacteria</taxon>
        <taxon>Bacillati</taxon>
        <taxon>Bacillota</taxon>
        <taxon>Bacilli</taxon>
        <taxon>Bacillales</taxon>
        <taxon>Bacillaceae</taxon>
        <taxon>Lederbergia</taxon>
    </lineage>
</organism>
<accession>A0ABW0LJ48</accession>
<proteinExistence type="predicted"/>
<dbReference type="Proteomes" id="UP001596147">
    <property type="component" value="Unassembled WGS sequence"/>
</dbReference>
<dbReference type="PROSITE" id="PS51257">
    <property type="entry name" value="PROKAR_LIPOPROTEIN"/>
    <property type="match status" value="1"/>
</dbReference>
<evidence type="ECO:0000313" key="3">
    <source>
        <dbReference type="Proteomes" id="UP001596147"/>
    </source>
</evidence>
<feature type="chain" id="PRO_5046674636" description="Lipoprotein" evidence="1">
    <location>
        <begin position="23"/>
        <end position="130"/>
    </location>
</feature>
<evidence type="ECO:0000256" key="1">
    <source>
        <dbReference type="SAM" id="SignalP"/>
    </source>
</evidence>
<comment type="caution">
    <text evidence="2">The sequence shown here is derived from an EMBL/GenBank/DDBJ whole genome shotgun (WGS) entry which is preliminary data.</text>
</comment>
<evidence type="ECO:0000313" key="2">
    <source>
        <dbReference type="EMBL" id="MFC5465928.1"/>
    </source>
</evidence>
<keyword evidence="1" id="KW-0732">Signal</keyword>
<gene>
    <name evidence="2" type="ORF">ACFPM4_14445</name>
</gene>
<dbReference type="RefSeq" id="WP_382353081.1">
    <property type="nucleotide sequence ID" value="NZ_JBHSMC010000020.1"/>
</dbReference>
<evidence type="ECO:0008006" key="4">
    <source>
        <dbReference type="Google" id="ProtNLM"/>
    </source>
</evidence>
<keyword evidence="3" id="KW-1185">Reference proteome</keyword>
<protein>
    <recommendedName>
        <fullName evidence="4">Lipoprotein</fullName>
    </recommendedName>
</protein>
<name>A0ABW0LJ48_9BACI</name>
<reference evidence="3" key="1">
    <citation type="journal article" date="2019" name="Int. J. Syst. Evol. Microbiol.">
        <title>The Global Catalogue of Microorganisms (GCM) 10K type strain sequencing project: providing services to taxonomists for standard genome sequencing and annotation.</title>
        <authorList>
            <consortium name="The Broad Institute Genomics Platform"/>
            <consortium name="The Broad Institute Genome Sequencing Center for Infectious Disease"/>
            <person name="Wu L."/>
            <person name="Ma J."/>
        </authorList>
    </citation>
    <scope>NUCLEOTIDE SEQUENCE [LARGE SCALE GENOMIC DNA]</scope>
    <source>
        <strain evidence="3">CGMCC 1.12237</strain>
    </source>
</reference>
<feature type="signal peptide" evidence="1">
    <location>
        <begin position="1"/>
        <end position="22"/>
    </location>
</feature>
<sequence>MRKLFMLLAVLLLLTACTKGKTQSLGEFFKDANVEHVEKVRIVDGSTGYKKTITDQEEIDTFISLIKDIEFSPQENQEKRDGWRYDITLFDGVKEFQFGLHKIDDVYYDSNPDILPIVDSYYKKQDIKEE</sequence>
<dbReference type="EMBL" id="JBHSMC010000020">
    <property type="protein sequence ID" value="MFC5465928.1"/>
    <property type="molecule type" value="Genomic_DNA"/>
</dbReference>